<dbReference type="AlphaFoldDB" id="A0A4Y2EHY8"/>
<accession>A0A4Y2EHY8</accession>
<proteinExistence type="predicted"/>
<name>A0A4Y2EHY8_ARAVE</name>
<reference evidence="2 3" key="1">
    <citation type="journal article" date="2019" name="Sci. Rep.">
        <title>Orb-weaving spider Araneus ventricosus genome elucidates the spidroin gene catalogue.</title>
        <authorList>
            <person name="Kono N."/>
            <person name="Nakamura H."/>
            <person name="Ohtoshi R."/>
            <person name="Moran D.A.P."/>
            <person name="Shinohara A."/>
            <person name="Yoshida Y."/>
            <person name="Fujiwara M."/>
            <person name="Mori M."/>
            <person name="Tomita M."/>
            <person name="Arakawa K."/>
        </authorList>
    </citation>
    <scope>NUCLEOTIDE SEQUENCE [LARGE SCALE GENOMIC DNA]</scope>
</reference>
<dbReference type="EMBL" id="BGPR01000610">
    <property type="protein sequence ID" value="GBM28407.1"/>
    <property type="molecule type" value="Genomic_DNA"/>
</dbReference>
<comment type="caution">
    <text evidence="2">The sequence shown here is derived from an EMBL/GenBank/DDBJ whole genome shotgun (WGS) entry which is preliminary data.</text>
</comment>
<evidence type="ECO:0000313" key="3">
    <source>
        <dbReference type="Proteomes" id="UP000499080"/>
    </source>
</evidence>
<organism evidence="2 3">
    <name type="scientific">Araneus ventricosus</name>
    <name type="common">Orbweaver spider</name>
    <name type="synonym">Epeira ventricosa</name>
    <dbReference type="NCBI Taxonomy" id="182803"/>
    <lineage>
        <taxon>Eukaryota</taxon>
        <taxon>Metazoa</taxon>
        <taxon>Ecdysozoa</taxon>
        <taxon>Arthropoda</taxon>
        <taxon>Chelicerata</taxon>
        <taxon>Arachnida</taxon>
        <taxon>Araneae</taxon>
        <taxon>Araneomorphae</taxon>
        <taxon>Entelegynae</taxon>
        <taxon>Araneoidea</taxon>
        <taxon>Araneidae</taxon>
        <taxon>Araneus</taxon>
    </lineage>
</organism>
<gene>
    <name evidence="2" type="ORF">AVEN_262165_2</name>
</gene>
<evidence type="ECO:0000256" key="1">
    <source>
        <dbReference type="SAM" id="MobiDB-lite"/>
    </source>
</evidence>
<dbReference type="Proteomes" id="UP000499080">
    <property type="component" value="Unassembled WGS sequence"/>
</dbReference>
<feature type="region of interest" description="Disordered" evidence="1">
    <location>
        <begin position="55"/>
        <end position="82"/>
    </location>
</feature>
<sequence length="187" mass="20085">MNAIIRLSDDCVTASFLFVAEGFGRGPAGGELPGRPVHAFLVGAAAADGAGPAEVQGHRAGALRGPPPQPHGRNAQGSQGLSPVSARRRFSWKFCLSFKLYFSLSSGTSTSMCFILRGYPGWSACKAIPCKRSRRVRFPRTSSALHPAPSADEDGLWLLPKMFKEPCNAIPGPEYDVSYQVVDDFRS</sequence>
<keyword evidence="3" id="KW-1185">Reference proteome</keyword>
<evidence type="ECO:0000313" key="2">
    <source>
        <dbReference type="EMBL" id="GBM28407.1"/>
    </source>
</evidence>
<protein>
    <submittedName>
        <fullName evidence="2">Uncharacterized protein</fullName>
    </submittedName>
</protein>